<dbReference type="InterPro" id="IPR000276">
    <property type="entry name" value="GPCR_Rhodpsn"/>
</dbReference>
<keyword evidence="5 13" id="KW-0552">Olfaction</keyword>
<feature type="transmembrane region" description="Helical" evidence="13">
    <location>
        <begin position="140"/>
        <end position="161"/>
    </location>
</feature>
<protein>
    <recommendedName>
        <fullName evidence="13">Olfactory receptor</fullName>
    </recommendedName>
</protein>
<evidence type="ECO:0000256" key="13">
    <source>
        <dbReference type="RuleBase" id="RU363047"/>
    </source>
</evidence>
<feature type="transmembrane region" description="Helical" evidence="13">
    <location>
        <begin position="238"/>
        <end position="260"/>
    </location>
</feature>
<evidence type="ECO:0000259" key="14">
    <source>
        <dbReference type="PROSITE" id="PS50262"/>
    </source>
</evidence>
<organism evidence="15 16">
    <name type="scientific">Pantherophis guttatus</name>
    <name type="common">Corn snake</name>
    <name type="synonym">Elaphe guttata</name>
    <dbReference type="NCBI Taxonomy" id="94885"/>
    <lineage>
        <taxon>Eukaryota</taxon>
        <taxon>Metazoa</taxon>
        <taxon>Chordata</taxon>
        <taxon>Craniata</taxon>
        <taxon>Vertebrata</taxon>
        <taxon>Euteleostomi</taxon>
        <taxon>Lepidosauria</taxon>
        <taxon>Squamata</taxon>
        <taxon>Bifurcata</taxon>
        <taxon>Unidentata</taxon>
        <taxon>Episquamata</taxon>
        <taxon>Toxicofera</taxon>
        <taxon>Serpentes</taxon>
        <taxon>Colubroidea</taxon>
        <taxon>Colubridae</taxon>
        <taxon>Colubrinae</taxon>
        <taxon>Pantherophis</taxon>
    </lineage>
</organism>
<evidence type="ECO:0000256" key="3">
    <source>
        <dbReference type="ARBA" id="ARBA00022606"/>
    </source>
</evidence>
<comment type="subcellular location">
    <subcellularLocation>
        <location evidence="1 13">Cell membrane</location>
        <topology evidence="1 13">Multi-pass membrane protein</topology>
    </subcellularLocation>
</comment>
<dbReference type="SUPFAM" id="SSF81321">
    <property type="entry name" value="Family A G protein-coupled receptor-like"/>
    <property type="match status" value="1"/>
</dbReference>
<comment type="similarity">
    <text evidence="12">Belongs to the G-protein coupled receptor 1 family.</text>
</comment>
<dbReference type="GO" id="GO:0004984">
    <property type="term" value="F:olfactory receptor activity"/>
    <property type="evidence" value="ECO:0007669"/>
    <property type="project" value="InterPro"/>
</dbReference>
<evidence type="ECO:0000256" key="2">
    <source>
        <dbReference type="ARBA" id="ARBA00022475"/>
    </source>
</evidence>
<reference evidence="16" key="1">
    <citation type="submission" date="2025-08" db="UniProtKB">
        <authorList>
            <consortium name="RefSeq"/>
        </authorList>
    </citation>
    <scope>IDENTIFICATION</scope>
    <source>
        <tissue evidence="16">Blood</tissue>
    </source>
</reference>
<keyword evidence="6 13" id="KW-1133">Transmembrane helix</keyword>
<dbReference type="InParanoid" id="A0A6P9CI88"/>
<dbReference type="AlphaFoldDB" id="A0A6P9CI88"/>
<keyword evidence="2 13" id="KW-1003">Cell membrane</keyword>
<dbReference type="OMA" id="NLPFCRS"/>
<dbReference type="GO" id="GO:0004930">
    <property type="term" value="F:G protein-coupled receptor activity"/>
    <property type="evidence" value="ECO:0007669"/>
    <property type="project" value="UniProtKB-KW"/>
</dbReference>
<evidence type="ECO:0000256" key="4">
    <source>
        <dbReference type="ARBA" id="ARBA00022692"/>
    </source>
</evidence>
<evidence type="ECO:0000256" key="5">
    <source>
        <dbReference type="ARBA" id="ARBA00022725"/>
    </source>
</evidence>
<feature type="transmembrane region" description="Helical" evidence="13">
    <location>
        <begin position="92"/>
        <end position="120"/>
    </location>
</feature>
<keyword evidence="7 12" id="KW-0297">G-protein coupled receptor</keyword>
<evidence type="ECO:0000256" key="11">
    <source>
        <dbReference type="ARBA" id="ARBA00023224"/>
    </source>
</evidence>
<keyword evidence="4 12" id="KW-0812">Transmembrane</keyword>
<evidence type="ECO:0000256" key="10">
    <source>
        <dbReference type="ARBA" id="ARBA00023180"/>
    </source>
</evidence>
<dbReference type="KEGG" id="pgut:117668912"/>
<dbReference type="GO" id="GO:0005886">
    <property type="term" value="C:plasma membrane"/>
    <property type="evidence" value="ECO:0007669"/>
    <property type="project" value="UniProtKB-SubCell"/>
</dbReference>
<feature type="transmembrane region" description="Helical" evidence="13">
    <location>
        <begin position="23"/>
        <end position="53"/>
    </location>
</feature>
<name>A0A6P9CI88_PANGU</name>
<evidence type="ECO:0000256" key="9">
    <source>
        <dbReference type="ARBA" id="ARBA00023170"/>
    </source>
</evidence>
<dbReference type="Gene3D" id="1.20.1070.10">
    <property type="entry name" value="Rhodopsin 7-helix transmembrane proteins"/>
    <property type="match status" value="1"/>
</dbReference>
<keyword evidence="11 12" id="KW-0807">Transducer</keyword>
<keyword evidence="15" id="KW-1185">Reference proteome</keyword>
<dbReference type="GeneID" id="117668912"/>
<dbReference type="PRINTS" id="PR00245">
    <property type="entry name" value="OLFACTORYR"/>
</dbReference>
<evidence type="ECO:0000256" key="7">
    <source>
        <dbReference type="ARBA" id="ARBA00023040"/>
    </source>
</evidence>
<dbReference type="Pfam" id="PF13853">
    <property type="entry name" value="7tm_4"/>
    <property type="match status" value="1"/>
</dbReference>
<gene>
    <name evidence="16" type="primary">LOC117668912</name>
</gene>
<evidence type="ECO:0000256" key="8">
    <source>
        <dbReference type="ARBA" id="ARBA00023136"/>
    </source>
</evidence>
<accession>A0A6P9CI88</accession>
<feature type="transmembrane region" description="Helical" evidence="13">
    <location>
        <begin position="200"/>
        <end position="226"/>
    </location>
</feature>
<keyword evidence="9 12" id="KW-0675">Receptor</keyword>
<dbReference type="PANTHER" id="PTHR26454:SF18">
    <property type="entry name" value="OLFACTORY RECEPTOR 6C76"/>
    <property type="match status" value="1"/>
</dbReference>
<feature type="domain" description="G-protein coupled receptors family 1 profile" evidence="14">
    <location>
        <begin position="41"/>
        <end position="290"/>
    </location>
</feature>
<evidence type="ECO:0000256" key="6">
    <source>
        <dbReference type="ARBA" id="ARBA00022989"/>
    </source>
</evidence>
<evidence type="ECO:0000256" key="1">
    <source>
        <dbReference type="ARBA" id="ARBA00004651"/>
    </source>
</evidence>
<dbReference type="PRINTS" id="PR00237">
    <property type="entry name" value="GPCRRHODOPSN"/>
</dbReference>
<proteinExistence type="inferred from homology"/>
<dbReference type="CDD" id="cd15912">
    <property type="entry name" value="7tmA_OR6C-like"/>
    <property type="match status" value="1"/>
</dbReference>
<dbReference type="RefSeq" id="XP_034278856.1">
    <property type="nucleotide sequence ID" value="XM_034422965.1"/>
</dbReference>
<evidence type="ECO:0000313" key="15">
    <source>
        <dbReference type="Proteomes" id="UP001652622"/>
    </source>
</evidence>
<evidence type="ECO:0000313" key="16">
    <source>
        <dbReference type="RefSeq" id="XP_034278856.1"/>
    </source>
</evidence>
<dbReference type="PANTHER" id="PTHR26454">
    <property type="entry name" value="OLFACTORY RECEPTOR"/>
    <property type="match status" value="1"/>
</dbReference>
<keyword evidence="10" id="KW-0325">Glycoprotein</keyword>
<feature type="transmembrane region" description="Helical" evidence="13">
    <location>
        <begin position="60"/>
        <end position="86"/>
    </location>
</feature>
<dbReference type="PROSITE" id="PS00237">
    <property type="entry name" value="G_PROTEIN_RECEP_F1_1"/>
    <property type="match status" value="1"/>
</dbReference>
<dbReference type="InterPro" id="IPR017452">
    <property type="entry name" value="GPCR_Rhodpsn_7TM"/>
</dbReference>
<dbReference type="PROSITE" id="PS50262">
    <property type="entry name" value="G_PROTEIN_RECEP_F1_2"/>
    <property type="match status" value="1"/>
</dbReference>
<evidence type="ECO:0000256" key="12">
    <source>
        <dbReference type="RuleBase" id="RU000688"/>
    </source>
</evidence>
<dbReference type="InterPro" id="IPR000725">
    <property type="entry name" value="Olfact_rcpt"/>
</dbReference>
<dbReference type="Proteomes" id="UP001652622">
    <property type="component" value="Unplaced"/>
</dbReference>
<keyword evidence="3 13" id="KW-0716">Sensory transduction</keyword>
<dbReference type="InterPro" id="IPR047132">
    <property type="entry name" value="Olfact_rcpt_6C-like"/>
</dbReference>
<keyword evidence="8 13" id="KW-0472">Membrane</keyword>
<dbReference type="FunFam" id="1.20.1070.10:FF:000010">
    <property type="entry name" value="Olfactory receptor"/>
    <property type="match status" value="1"/>
</dbReference>
<sequence>MHPGNYSTLKEFVLRGIPVLDHLVILFFSLLLFIFALSLLGNLSIVIVVLFSYCLHSPMYFFLFNLSILEIGFTFSIIPAILYNLLSSTKTISFYGCLIQCYFYFFLGVAEFLLLAVMSFDRYVAICNPLHYHSIISVKVCIYLVLSCWFTGYFFMIWPVAALANLPFCRSNIIDHFFCDIKPLLALACSNTYHIELLDFSIAIIVLLGSLTIATVSYIYIITTVLRIPSISGRQKAFSTCSAHIIAASIYYGSAIFMYLKPSNSPSLDLKKVVSILTAVITPTLNPFIYTLRNKKVKEALRSLIK</sequence>
<feature type="transmembrane region" description="Helical" evidence="13">
    <location>
        <begin position="272"/>
        <end position="292"/>
    </location>
</feature>